<evidence type="ECO:0000256" key="1">
    <source>
        <dbReference type="SAM" id="Phobius"/>
    </source>
</evidence>
<dbReference type="EMBL" id="OE001512">
    <property type="protein sequence ID" value="CAD7456973.1"/>
    <property type="molecule type" value="Genomic_DNA"/>
</dbReference>
<gene>
    <name evidence="3" type="ORF">TTEB3V08_LOCUS4984</name>
</gene>
<sequence>MMRRGVVVFLAATLVGVAAQEATCFSSGSVAGAVLGTLLVCLLLLAAWYALLRFYWRNRREVSCELSVSTKEAKGGIIHHERLHAPVYQDEEIEAAQLQNLFLPSSHRSCNCMPYRENPRLFPSVTTQRW</sequence>
<feature type="signal peptide" evidence="2">
    <location>
        <begin position="1"/>
        <end position="19"/>
    </location>
</feature>
<feature type="chain" id="PRO_5031042889" evidence="2">
    <location>
        <begin position="20"/>
        <end position="130"/>
    </location>
</feature>
<protein>
    <submittedName>
        <fullName evidence="3">Uncharacterized protein</fullName>
    </submittedName>
</protein>
<evidence type="ECO:0000313" key="3">
    <source>
        <dbReference type="EMBL" id="CAD7456973.1"/>
    </source>
</evidence>
<name>A0A7R9IEL2_9NEOP</name>
<keyword evidence="1" id="KW-1133">Transmembrane helix</keyword>
<keyword evidence="1" id="KW-0812">Transmembrane</keyword>
<keyword evidence="1" id="KW-0472">Membrane</keyword>
<dbReference type="AlphaFoldDB" id="A0A7R9IEL2"/>
<feature type="transmembrane region" description="Helical" evidence="1">
    <location>
        <begin position="29"/>
        <end position="51"/>
    </location>
</feature>
<organism evidence="3">
    <name type="scientific">Timema tahoe</name>
    <dbReference type="NCBI Taxonomy" id="61484"/>
    <lineage>
        <taxon>Eukaryota</taxon>
        <taxon>Metazoa</taxon>
        <taxon>Ecdysozoa</taxon>
        <taxon>Arthropoda</taxon>
        <taxon>Hexapoda</taxon>
        <taxon>Insecta</taxon>
        <taxon>Pterygota</taxon>
        <taxon>Neoptera</taxon>
        <taxon>Polyneoptera</taxon>
        <taxon>Phasmatodea</taxon>
        <taxon>Timematodea</taxon>
        <taxon>Timematoidea</taxon>
        <taxon>Timematidae</taxon>
        <taxon>Timema</taxon>
    </lineage>
</organism>
<proteinExistence type="predicted"/>
<accession>A0A7R9IEL2</accession>
<evidence type="ECO:0000256" key="2">
    <source>
        <dbReference type="SAM" id="SignalP"/>
    </source>
</evidence>
<reference evidence="3" key="1">
    <citation type="submission" date="2020-11" db="EMBL/GenBank/DDBJ databases">
        <authorList>
            <person name="Tran Van P."/>
        </authorList>
    </citation>
    <scope>NUCLEOTIDE SEQUENCE</scope>
</reference>
<keyword evidence="2" id="KW-0732">Signal</keyword>